<feature type="compositionally biased region" description="Basic and acidic residues" evidence="3">
    <location>
        <begin position="220"/>
        <end position="242"/>
    </location>
</feature>
<dbReference type="GO" id="GO:0005737">
    <property type="term" value="C:cytoplasm"/>
    <property type="evidence" value="ECO:0007669"/>
    <property type="project" value="TreeGrafter"/>
</dbReference>
<feature type="compositionally biased region" description="Basic and acidic residues" evidence="3">
    <location>
        <begin position="389"/>
        <end position="398"/>
    </location>
</feature>
<feature type="region of interest" description="Disordered" evidence="3">
    <location>
        <begin position="211"/>
        <end position="242"/>
    </location>
</feature>
<sequence>MAHEIDWINSKAGVCNITSYKSKQKKEDSERKMVCFVNVANLNTRDGNLGRNVFSDQPDHINDPAGELDLRNLEEKEVIVIKDNERRKCMSTDGAVCLFKPGSSEGVNIVNWLNNDLQKYAFGFEHALTPFRTSQKLKVFDKGSQNNNNMGSSSSMAGNSMAETGNSEDLAYYANKLCSLVVEMTRKEIKDRWENTRKYLCQNINSYNAGRRASVTESKPSSEDEGKEQEGQYDSTRTRRSEDYTSVNKGLMLHANQVASDMMLSFLKTISVQKGRHPPAACIVLKDVLVNHAKEIVSDLIDSSMKNLHNITGALMKDSDFICGVKKNLFSVGSQKSTEVLEAMVRRLFKLLAGDDKTRAQSLAFTSCKLGALGNQRTQGMQFASLKSECHSQGKDRMGGPGGPGKPHASGSRGLDKQVSADVYGKEILLTALMQIQQHLLEKTKKARIRENHANSCGYLHHDSTYDRSSERSLKRSSKSYEGRPDCDGRDKGSVLLSVIQKVLQEIGFNPEDLCMDKNRG</sequence>
<dbReference type="RefSeq" id="XP_026521140.1">
    <property type="nucleotide sequence ID" value="XM_026665355.1"/>
</dbReference>
<feature type="region of interest" description="Disordered" evidence="3">
    <location>
        <begin position="389"/>
        <end position="416"/>
    </location>
</feature>
<accession>A0A6J1TT28</accession>
<name>A0A6J1TT28_9SAUR</name>
<dbReference type="AlphaFoldDB" id="A0A6J1TT28"/>
<dbReference type="GO" id="GO:0008104">
    <property type="term" value="P:intracellular protein localization"/>
    <property type="evidence" value="ECO:0007669"/>
    <property type="project" value="TreeGrafter"/>
</dbReference>
<dbReference type="KEGG" id="nss:113410697"/>
<keyword evidence="5" id="KW-1185">Reference proteome</keyword>
<comment type="similarity">
    <text evidence="1">Belongs to the AKAP110 family.</text>
</comment>
<dbReference type="GO" id="GO:0035686">
    <property type="term" value="C:sperm fibrous sheath"/>
    <property type="evidence" value="ECO:0007669"/>
    <property type="project" value="TreeGrafter"/>
</dbReference>
<feature type="domain" description="A-kinase anchor 110kDa C-terminal" evidence="4">
    <location>
        <begin position="233"/>
        <end position="393"/>
    </location>
</feature>
<dbReference type="InterPro" id="IPR008382">
    <property type="entry name" value="SPHK1-interactor_AKAP_110"/>
</dbReference>
<keyword evidence="2" id="KW-0597">Phosphoprotein</keyword>
<evidence type="ECO:0000256" key="3">
    <source>
        <dbReference type="SAM" id="MobiDB-lite"/>
    </source>
</evidence>
<dbReference type="InterPro" id="IPR018292">
    <property type="entry name" value="AKAP_110_C"/>
</dbReference>
<dbReference type="GO" id="GO:0051018">
    <property type="term" value="F:protein kinase A binding"/>
    <property type="evidence" value="ECO:0007669"/>
    <property type="project" value="TreeGrafter"/>
</dbReference>
<proteinExistence type="inferred from homology"/>
<evidence type="ECO:0000256" key="2">
    <source>
        <dbReference type="ARBA" id="ARBA00022553"/>
    </source>
</evidence>
<evidence type="ECO:0000313" key="6">
    <source>
        <dbReference type="RefSeq" id="XP_026521140.1"/>
    </source>
</evidence>
<gene>
    <name evidence="6" type="primary">LOC113410697</name>
</gene>
<organism evidence="5 6">
    <name type="scientific">Notechis scutatus</name>
    <name type="common">mainland tiger snake</name>
    <dbReference type="NCBI Taxonomy" id="8663"/>
    <lineage>
        <taxon>Eukaryota</taxon>
        <taxon>Metazoa</taxon>
        <taxon>Chordata</taxon>
        <taxon>Craniata</taxon>
        <taxon>Vertebrata</taxon>
        <taxon>Euteleostomi</taxon>
        <taxon>Lepidosauria</taxon>
        <taxon>Squamata</taxon>
        <taxon>Bifurcata</taxon>
        <taxon>Unidentata</taxon>
        <taxon>Episquamata</taxon>
        <taxon>Toxicofera</taxon>
        <taxon>Serpentes</taxon>
        <taxon>Colubroidea</taxon>
        <taxon>Elapidae</taxon>
        <taxon>Hydrophiinae</taxon>
        <taxon>Notechis</taxon>
    </lineage>
</organism>
<evidence type="ECO:0000256" key="1">
    <source>
        <dbReference type="ARBA" id="ARBA00005764"/>
    </source>
</evidence>
<dbReference type="GeneID" id="113410697"/>
<dbReference type="GO" id="GO:0097228">
    <property type="term" value="C:sperm principal piece"/>
    <property type="evidence" value="ECO:0007669"/>
    <property type="project" value="TreeGrafter"/>
</dbReference>
<dbReference type="PANTHER" id="PTHR10226:SF8">
    <property type="entry name" value="A-KINASE ANCHOR PROTEIN 4"/>
    <property type="match status" value="1"/>
</dbReference>
<feature type="region of interest" description="Disordered" evidence="3">
    <location>
        <begin position="460"/>
        <end position="491"/>
    </location>
</feature>
<protein>
    <submittedName>
        <fullName evidence="6">A-kinase anchor protein 4-like</fullName>
    </submittedName>
</protein>
<evidence type="ECO:0000259" key="4">
    <source>
        <dbReference type="Pfam" id="PF05716"/>
    </source>
</evidence>
<dbReference type="Pfam" id="PF05716">
    <property type="entry name" value="AKAP_110"/>
    <property type="match status" value="1"/>
</dbReference>
<dbReference type="Proteomes" id="UP000504612">
    <property type="component" value="Unplaced"/>
</dbReference>
<reference evidence="6" key="1">
    <citation type="submission" date="2025-08" db="UniProtKB">
        <authorList>
            <consortium name="RefSeq"/>
        </authorList>
    </citation>
    <scope>IDENTIFICATION</scope>
</reference>
<evidence type="ECO:0000313" key="5">
    <source>
        <dbReference type="Proteomes" id="UP000504612"/>
    </source>
</evidence>
<dbReference type="PANTHER" id="PTHR10226">
    <property type="entry name" value="A KINASE ANCHOR PROTEIN"/>
    <property type="match status" value="1"/>
</dbReference>